<organism evidence="7 9">
    <name type="scientific">Jejuia pallidilutea</name>
    <dbReference type="NCBI Taxonomy" id="504487"/>
    <lineage>
        <taxon>Bacteria</taxon>
        <taxon>Pseudomonadati</taxon>
        <taxon>Bacteroidota</taxon>
        <taxon>Flavobacteriia</taxon>
        <taxon>Flavobacteriales</taxon>
        <taxon>Flavobacteriaceae</taxon>
        <taxon>Jejuia</taxon>
    </lineage>
</organism>
<keyword evidence="2" id="KW-0645">Protease</keyword>
<feature type="domain" description="NlpC/P60" evidence="6">
    <location>
        <begin position="47"/>
        <end position="175"/>
    </location>
</feature>
<dbReference type="eggNOG" id="COG0791">
    <property type="taxonomic scope" value="Bacteria"/>
</dbReference>
<evidence type="ECO:0000256" key="3">
    <source>
        <dbReference type="ARBA" id="ARBA00022729"/>
    </source>
</evidence>
<name>A0A090VWB6_9FLAO</name>
<dbReference type="InterPro" id="IPR000064">
    <property type="entry name" value="NLP_P60_dom"/>
</dbReference>
<dbReference type="InterPro" id="IPR052062">
    <property type="entry name" value="Murein_DD/LD_carboxypeptidase"/>
</dbReference>
<dbReference type="EMBL" id="BBNR01000032">
    <property type="protein sequence ID" value="GAL69025.1"/>
    <property type="molecule type" value="Genomic_DNA"/>
</dbReference>
<dbReference type="AlphaFoldDB" id="A0A090VWB6"/>
<comment type="similarity">
    <text evidence="1">Belongs to the peptidase C40 family.</text>
</comment>
<dbReference type="RefSeq" id="WP_042246815.1">
    <property type="nucleotide sequence ID" value="NZ_BBNR01000032.1"/>
</dbReference>
<keyword evidence="3" id="KW-0732">Signal</keyword>
<gene>
    <name evidence="7" type="ORF">JCM19301_157</name>
    <name evidence="8" type="ORF">JCM19538_46</name>
</gene>
<reference evidence="10" key="1">
    <citation type="journal article" date="2014" name="Genome Announc.">
        <title>Draft Genome Sequence of Marine Flavobacterium Jejuia pallidilutea Strain 11shimoA1 and Pigmentation Mutants.</title>
        <authorList>
            <person name="Takatani N."/>
            <person name="Nakanishi M."/>
            <person name="Meirelles P."/>
            <person name="Mino S."/>
            <person name="Suda W."/>
            <person name="Oshima K."/>
            <person name="Hattori M."/>
            <person name="Ohkuma M."/>
            <person name="Hosokawa M."/>
            <person name="Miyashita K."/>
            <person name="Thompson F.L."/>
            <person name="Niwa A."/>
            <person name="Sawabe T."/>
            <person name="Sawabe T."/>
        </authorList>
    </citation>
    <scope>NUCLEOTIDE SEQUENCE [LARGE SCALE GENOMIC DNA]</scope>
    <source>
        <strain evidence="10">JCM 19538</strain>
    </source>
</reference>
<dbReference type="Gene3D" id="3.90.1720.10">
    <property type="entry name" value="endopeptidase domain like (from Nostoc punctiforme)"/>
    <property type="match status" value="1"/>
</dbReference>
<dbReference type="Proteomes" id="UP000029641">
    <property type="component" value="Unassembled WGS sequence"/>
</dbReference>
<dbReference type="STRING" id="504487.JCM19538_46"/>
<dbReference type="GO" id="GO:0006508">
    <property type="term" value="P:proteolysis"/>
    <property type="evidence" value="ECO:0007669"/>
    <property type="project" value="UniProtKB-KW"/>
</dbReference>
<evidence type="ECO:0000256" key="1">
    <source>
        <dbReference type="ARBA" id="ARBA00007074"/>
    </source>
</evidence>
<dbReference type="PROSITE" id="PS51935">
    <property type="entry name" value="NLPC_P60"/>
    <property type="match status" value="1"/>
</dbReference>
<keyword evidence="7" id="KW-0449">Lipoprotein</keyword>
<dbReference type="EMBL" id="BBNY01000074">
    <property type="protein sequence ID" value="GAL90281.1"/>
    <property type="molecule type" value="Genomic_DNA"/>
</dbReference>
<comment type="caution">
    <text evidence="7">The sequence shown here is derived from an EMBL/GenBank/DDBJ whole genome shotgun (WGS) entry which is preliminary data.</text>
</comment>
<evidence type="ECO:0000313" key="10">
    <source>
        <dbReference type="Proteomes" id="UP000030184"/>
    </source>
</evidence>
<protein>
    <submittedName>
        <fullName evidence="7">Probable lipoprotein nlpC</fullName>
    </submittedName>
</protein>
<dbReference type="GO" id="GO:0008234">
    <property type="term" value="F:cysteine-type peptidase activity"/>
    <property type="evidence" value="ECO:0007669"/>
    <property type="project" value="UniProtKB-KW"/>
</dbReference>
<evidence type="ECO:0000313" key="8">
    <source>
        <dbReference type="EMBL" id="GAL90281.1"/>
    </source>
</evidence>
<evidence type="ECO:0000313" key="9">
    <source>
        <dbReference type="Proteomes" id="UP000029641"/>
    </source>
</evidence>
<dbReference type="SUPFAM" id="SSF54001">
    <property type="entry name" value="Cysteine proteinases"/>
    <property type="match status" value="1"/>
</dbReference>
<dbReference type="PANTHER" id="PTHR47360">
    <property type="entry name" value="MUREIN DD-ENDOPEPTIDASE MEPS/MUREIN LD-CARBOXYPEPTIDASE"/>
    <property type="match status" value="1"/>
</dbReference>
<keyword evidence="10" id="KW-1185">Reference proteome</keyword>
<keyword evidence="4" id="KW-0378">Hydrolase</keyword>
<evidence type="ECO:0000256" key="5">
    <source>
        <dbReference type="ARBA" id="ARBA00022807"/>
    </source>
</evidence>
<accession>A0A090VWB6</accession>
<dbReference type="Pfam" id="PF00877">
    <property type="entry name" value="NLPC_P60"/>
    <property type="match status" value="1"/>
</dbReference>
<keyword evidence="5" id="KW-0788">Thiol protease</keyword>
<dbReference type="OrthoDB" id="9807055at2"/>
<proteinExistence type="inferred from homology"/>
<evidence type="ECO:0000256" key="2">
    <source>
        <dbReference type="ARBA" id="ARBA00022670"/>
    </source>
</evidence>
<evidence type="ECO:0000313" key="7">
    <source>
        <dbReference type="EMBL" id="GAL69025.1"/>
    </source>
</evidence>
<evidence type="ECO:0000259" key="6">
    <source>
        <dbReference type="PROSITE" id="PS51935"/>
    </source>
</evidence>
<dbReference type="PANTHER" id="PTHR47360:SF1">
    <property type="entry name" value="ENDOPEPTIDASE NLPC-RELATED"/>
    <property type="match status" value="1"/>
</dbReference>
<dbReference type="InterPro" id="IPR038765">
    <property type="entry name" value="Papain-like_cys_pep_sf"/>
</dbReference>
<evidence type="ECO:0000256" key="4">
    <source>
        <dbReference type="ARBA" id="ARBA00022801"/>
    </source>
</evidence>
<sequence length="175" mass="19854">MKRYLLLVFLAIALSNCKSSKRAKVVTKKAKVEQREITKPKVANIPITKSAQIIDYSKQFLGVRYKWGGTTKKGMDCSGLIHQSFSAHQIYLPRISRDIAKKGKKIKLKETLKGDLLFFKTGKNRRNAINHVGLVVEIKNNAIYFIHATTSKGVIISSLNEDYWKSAFAEVRRVL</sequence>
<dbReference type="Proteomes" id="UP000030184">
    <property type="component" value="Unassembled WGS sequence"/>
</dbReference>